<evidence type="ECO:0000313" key="2">
    <source>
        <dbReference type="EnsemblMetazoa" id="AAEL025542-PA"/>
    </source>
</evidence>
<protein>
    <submittedName>
        <fullName evidence="2">Uncharacterized protein</fullName>
    </submittedName>
</protein>
<evidence type="ECO:0000256" key="1">
    <source>
        <dbReference type="SAM" id="MobiDB-lite"/>
    </source>
</evidence>
<evidence type="ECO:0000313" key="3">
    <source>
        <dbReference type="Proteomes" id="UP000008820"/>
    </source>
</evidence>
<reference evidence="2 3" key="1">
    <citation type="submission" date="2017-06" db="EMBL/GenBank/DDBJ databases">
        <title>Aedes aegypti genome working group (AGWG) sequencing and assembly.</title>
        <authorList>
            <consortium name="Aedes aegypti Genome Working Group (AGWG)"/>
            <person name="Matthews B.J."/>
        </authorList>
    </citation>
    <scope>NUCLEOTIDE SEQUENCE [LARGE SCALE GENOMIC DNA]</scope>
    <source>
        <strain evidence="2 3">LVP_AGWG</strain>
    </source>
</reference>
<feature type="compositionally biased region" description="Acidic residues" evidence="1">
    <location>
        <begin position="167"/>
        <end position="177"/>
    </location>
</feature>
<dbReference type="Proteomes" id="UP000008820">
    <property type="component" value="Chromosome 1"/>
</dbReference>
<accession>A0A6I8U6W0</accession>
<dbReference type="AlphaFoldDB" id="A0A6I8U6W0"/>
<keyword evidence="3" id="KW-1185">Reference proteome</keyword>
<name>A0A6I8U6W0_AEDAE</name>
<reference evidence="2" key="2">
    <citation type="submission" date="2020-05" db="UniProtKB">
        <authorList>
            <consortium name="EnsemblMetazoa"/>
        </authorList>
    </citation>
    <scope>IDENTIFICATION</scope>
    <source>
        <strain evidence="2">LVP_AGWG</strain>
    </source>
</reference>
<feature type="region of interest" description="Disordered" evidence="1">
    <location>
        <begin position="121"/>
        <end position="182"/>
    </location>
</feature>
<feature type="compositionally biased region" description="Basic residues" evidence="1">
    <location>
        <begin position="219"/>
        <end position="230"/>
    </location>
</feature>
<feature type="region of interest" description="Disordered" evidence="1">
    <location>
        <begin position="199"/>
        <end position="230"/>
    </location>
</feature>
<sequence length="230" mass="25972">MGKNGTFILTLAENTPPLTTKLGALRVPTTPFIPRPLLCRQCFVFGHTNKVCRNKPACQNCGKYHEQKQCRKRPTCRNCDGGHLLTSHLCPEWVQEMGINEIIVIKRISGKEAREEYKMANPDYITRKGPSPLVKERTPKRVKPEPSKRPVKPKPKPELRLEASIDLTDDNTTEDPEAQEKDFTRKAIADYKVALEAIYGSSDDSDTDMGESIRVKTPVSHKKKKTKSSK</sequence>
<dbReference type="OrthoDB" id="7765078at2759"/>
<dbReference type="EnsemblMetazoa" id="AAEL025542-RA">
    <property type="protein sequence ID" value="AAEL025542-PA"/>
    <property type="gene ID" value="AAEL025542"/>
</dbReference>
<proteinExistence type="predicted"/>
<organism evidence="2 3">
    <name type="scientific">Aedes aegypti</name>
    <name type="common">Yellowfever mosquito</name>
    <name type="synonym">Culex aegypti</name>
    <dbReference type="NCBI Taxonomy" id="7159"/>
    <lineage>
        <taxon>Eukaryota</taxon>
        <taxon>Metazoa</taxon>
        <taxon>Ecdysozoa</taxon>
        <taxon>Arthropoda</taxon>
        <taxon>Hexapoda</taxon>
        <taxon>Insecta</taxon>
        <taxon>Pterygota</taxon>
        <taxon>Neoptera</taxon>
        <taxon>Endopterygota</taxon>
        <taxon>Diptera</taxon>
        <taxon>Nematocera</taxon>
        <taxon>Culicoidea</taxon>
        <taxon>Culicidae</taxon>
        <taxon>Culicinae</taxon>
        <taxon>Aedini</taxon>
        <taxon>Aedes</taxon>
        <taxon>Stegomyia</taxon>
    </lineage>
</organism>
<dbReference type="InParanoid" id="A0A6I8U6W0"/>
<feature type="compositionally biased region" description="Basic and acidic residues" evidence="1">
    <location>
        <begin position="134"/>
        <end position="148"/>
    </location>
</feature>
<gene>
    <name evidence="2" type="primary">110674311</name>
</gene>